<evidence type="ECO:0000256" key="2">
    <source>
        <dbReference type="ARBA" id="ARBA00022801"/>
    </source>
</evidence>
<dbReference type="InterPro" id="IPR015797">
    <property type="entry name" value="NUDIX_hydrolase-like_dom_sf"/>
</dbReference>
<gene>
    <name evidence="4" type="ORF">EDD41_0942</name>
</gene>
<evidence type="ECO:0000259" key="3">
    <source>
        <dbReference type="PROSITE" id="PS51462"/>
    </source>
</evidence>
<dbReference type="Gene3D" id="3.90.79.10">
    <property type="entry name" value="Nucleoside Triphosphate Pyrophosphohydrolase"/>
    <property type="match status" value="1"/>
</dbReference>
<dbReference type="InterPro" id="IPR020084">
    <property type="entry name" value="NUDIX_hydrolase_CS"/>
</dbReference>
<dbReference type="Proteomes" id="UP000275749">
    <property type="component" value="Unassembled WGS sequence"/>
</dbReference>
<proteinExistence type="predicted"/>
<dbReference type="AlphaFoldDB" id="A0A3N1ZSC5"/>
<dbReference type="Pfam" id="PF00293">
    <property type="entry name" value="NUDIX"/>
    <property type="match status" value="1"/>
</dbReference>
<comment type="caution">
    <text evidence="4">The sequence shown here is derived from an EMBL/GenBank/DDBJ whole genome shotgun (WGS) entry which is preliminary data.</text>
</comment>
<protein>
    <submittedName>
        <fullName evidence="4">ADP-ribose pyrophosphatase YjhB (NUDIX family)</fullName>
    </submittedName>
</protein>
<dbReference type="PANTHER" id="PTHR43046">
    <property type="entry name" value="GDP-MANNOSE MANNOSYL HYDROLASE"/>
    <property type="match status" value="1"/>
</dbReference>
<dbReference type="PANTHER" id="PTHR43046:SF16">
    <property type="entry name" value="ADP-RIBOSE PYROPHOSPHATASE YJHB-RELATED"/>
    <property type="match status" value="1"/>
</dbReference>
<dbReference type="PROSITE" id="PS00893">
    <property type="entry name" value="NUDIX_BOX"/>
    <property type="match status" value="1"/>
</dbReference>
<evidence type="ECO:0000313" key="4">
    <source>
        <dbReference type="EMBL" id="ROR53771.1"/>
    </source>
</evidence>
<dbReference type="EMBL" id="RKHG01000001">
    <property type="protein sequence ID" value="ROR53771.1"/>
    <property type="molecule type" value="Genomic_DNA"/>
</dbReference>
<organism evidence="4 5">
    <name type="scientific">Luteococcus japonicus</name>
    <dbReference type="NCBI Taxonomy" id="33984"/>
    <lineage>
        <taxon>Bacteria</taxon>
        <taxon>Bacillati</taxon>
        <taxon>Actinomycetota</taxon>
        <taxon>Actinomycetes</taxon>
        <taxon>Propionibacteriales</taxon>
        <taxon>Propionibacteriaceae</taxon>
        <taxon>Luteococcus</taxon>
    </lineage>
</organism>
<dbReference type="GO" id="GO:0016787">
    <property type="term" value="F:hydrolase activity"/>
    <property type="evidence" value="ECO:0007669"/>
    <property type="project" value="UniProtKB-KW"/>
</dbReference>
<dbReference type="PROSITE" id="PS51462">
    <property type="entry name" value="NUDIX"/>
    <property type="match status" value="1"/>
</dbReference>
<evidence type="ECO:0000313" key="5">
    <source>
        <dbReference type="Proteomes" id="UP000275749"/>
    </source>
</evidence>
<evidence type="ECO:0000256" key="1">
    <source>
        <dbReference type="ARBA" id="ARBA00001946"/>
    </source>
</evidence>
<keyword evidence="2" id="KW-0378">Hydrolase</keyword>
<dbReference type="InterPro" id="IPR000086">
    <property type="entry name" value="NUDIX_hydrolase_dom"/>
</dbReference>
<dbReference type="RefSeq" id="WP_094764375.1">
    <property type="nucleotide sequence ID" value="NZ_RKHG01000001.1"/>
</dbReference>
<sequence>MPTPDFIVEMRKSLGHSLLWLPGTTAVVLRPGPRGEQALCVQRSDNGSWTPICGIVEPGEDPHVAAIREAEEEAGVEIEIERMVWMSTTGRMQYDNGDQNDYLDHTFRARWVSGEAAVGDDESVAVGWFDLDDLPQPMSEIQTRRIRVAAANPPEVLLGVQAAKDFLGETDA</sequence>
<name>A0A3N1ZSC5_9ACTN</name>
<dbReference type="CDD" id="cd18879">
    <property type="entry name" value="NUDIX_Hydrolase"/>
    <property type="match status" value="1"/>
</dbReference>
<dbReference type="SUPFAM" id="SSF55811">
    <property type="entry name" value="Nudix"/>
    <property type="match status" value="1"/>
</dbReference>
<comment type="cofactor">
    <cofactor evidence="1">
        <name>Mg(2+)</name>
        <dbReference type="ChEBI" id="CHEBI:18420"/>
    </cofactor>
</comment>
<feature type="domain" description="Nudix hydrolase" evidence="3">
    <location>
        <begin position="19"/>
        <end position="154"/>
    </location>
</feature>
<reference evidence="4 5" key="1">
    <citation type="submission" date="2018-11" db="EMBL/GenBank/DDBJ databases">
        <title>Sequencing the genomes of 1000 actinobacteria strains.</title>
        <authorList>
            <person name="Klenk H.-P."/>
        </authorList>
    </citation>
    <scope>NUCLEOTIDE SEQUENCE [LARGE SCALE GENOMIC DNA]</scope>
    <source>
        <strain evidence="4 5">DSM 10546</strain>
    </source>
</reference>
<accession>A0A3N1ZSC5</accession>